<dbReference type="PANTHER" id="PTHR45989">
    <property type="entry name" value="TRANSLATION INITIATION FACTOR EIF-2B SUBUNIT GAMMA"/>
    <property type="match status" value="1"/>
</dbReference>
<dbReference type="Gene3D" id="3.90.550.10">
    <property type="entry name" value="Spore Coat Polysaccharide Biosynthesis Protein SpsA, Chain A"/>
    <property type="match status" value="1"/>
</dbReference>
<dbReference type="GO" id="GO:0002183">
    <property type="term" value="P:cytoplasmic translational initiation"/>
    <property type="evidence" value="ECO:0007669"/>
    <property type="project" value="TreeGrafter"/>
</dbReference>
<dbReference type="EMBL" id="CABFWN010000001">
    <property type="protein sequence ID" value="VUG16502.1"/>
    <property type="molecule type" value="Genomic_DNA"/>
</dbReference>
<protein>
    <recommendedName>
        <fullName evidence="6">Translation initiation factor eIF2B subunit gamma</fullName>
    </recommendedName>
    <alternativeName>
        <fullName evidence="7">eIF2B GDP-GTP exchange factor subunit gamma</fullName>
    </alternativeName>
</protein>
<reference evidence="11 12" key="1">
    <citation type="submission" date="2019-07" db="EMBL/GenBank/DDBJ databases">
        <authorList>
            <person name="Friedrich A."/>
            <person name="Schacherer J."/>
        </authorList>
    </citation>
    <scope>NUCLEOTIDE SEQUENCE [LARGE SCALE GENOMIC DNA]</scope>
</reference>
<comment type="subcellular location">
    <subcellularLocation>
        <location evidence="1">Cytoplasm</location>
        <location evidence="1">Cytosol</location>
    </subcellularLocation>
</comment>
<dbReference type="InterPro" id="IPR051960">
    <property type="entry name" value="eIF2B_gamma"/>
</dbReference>
<evidence type="ECO:0000256" key="6">
    <source>
        <dbReference type="ARBA" id="ARBA00044196"/>
    </source>
</evidence>
<dbReference type="SUPFAM" id="SSF53448">
    <property type="entry name" value="Nucleotide-diphospho-sugar transferases"/>
    <property type="match status" value="1"/>
</dbReference>
<name>A0A7D9GXW9_DEKBR</name>
<dbReference type="InterPro" id="IPR056764">
    <property type="entry name" value="LbH_EIF2B3/5"/>
</dbReference>
<evidence type="ECO:0000256" key="7">
    <source>
        <dbReference type="ARBA" id="ARBA00044229"/>
    </source>
</evidence>
<evidence type="ECO:0000256" key="4">
    <source>
        <dbReference type="ARBA" id="ARBA00022540"/>
    </source>
</evidence>
<comment type="subunit">
    <text evidence="8">Component of the translation initiation factor 2B (eIF2B) complex which is a heterodecamer of two sets of five different subunits: alpha, beta, gamma, delta and epsilon. Subunits alpha, beta and delta comprise a regulatory subcomplex and subunits epsilon and gamma comprise a catalytic subcomplex. Within the complex, the hexameric regulatory complex resides at the center, with the two heterodimeric catalytic subcomplexes bound on opposite sides.</text>
</comment>
<dbReference type="Pfam" id="PF25084">
    <property type="entry name" value="LbH_EIF2B"/>
    <property type="match status" value="1"/>
</dbReference>
<comment type="similarity">
    <text evidence="2">Belongs to the eIF-2B gamma/epsilon subunits family.</text>
</comment>
<evidence type="ECO:0000256" key="3">
    <source>
        <dbReference type="ARBA" id="ARBA00022490"/>
    </source>
</evidence>
<keyword evidence="5" id="KW-0648">Protein biosynthesis</keyword>
<keyword evidence="12" id="KW-1185">Reference proteome</keyword>
<evidence type="ECO:0000313" key="11">
    <source>
        <dbReference type="EMBL" id="VUG16502.1"/>
    </source>
</evidence>
<feature type="region of interest" description="Disordered" evidence="9">
    <location>
        <begin position="428"/>
        <end position="482"/>
    </location>
</feature>
<dbReference type="AlphaFoldDB" id="A0A7D9GXW9"/>
<evidence type="ECO:0000259" key="10">
    <source>
        <dbReference type="Pfam" id="PF25084"/>
    </source>
</evidence>
<sequence>MEFNALIFCGKGSSLSPFSSVKDTGTSKALLPVANRPMIEYVLEWCDQAPFKTVTVVCGTDALAGIGKVVETYKEKRGEELNSTSTLSCLSSGGATTGSVLNEIMKTQKFLYKRNLVILPCDFITDVPPQVFIEIYRENSDENLGLAVSYKNLFENIDSKVLKTNYTVYAKDENGNGVLLDMYSKPFVAMTKFLKIRTQMLWRYPETKVSMKLLDSFIFFVNSKLFDIVESKGEQFITSRSANKIKRDIARRSWSHSSKKETVGLFILPEGSLFLRCNNLAVYMEANRYILKQHARITNIAGANAAAPKSKEGGKNSANVGADCIVGQSTELGVRTSVKRSVIGNDCKIGKNCRISACIVLDHAEIGDDVHLENCIIGKKAKLESRCKLVNCNVEGCYIVGKGVSLKGETLTNISLDEFDNGEKEIGAIDSEGGESGSEDDEALYSESVGLDTEDDEGEDGEEGEESLADSASFDSEFVFAD</sequence>
<dbReference type="Proteomes" id="UP000478008">
    <property type="component" value="Unassembled WGS sequence"/>
</dbReference>
<dbReference type="GO" id="GO:0005851">
    <property type="term" value="C:eukaryotic translation initiation factor 2B complex"/>
    <property type="evidence" value="ECO:0007669"/>
    <property type="project" value="TreeGrafter"/>
</dbReference>
<evidence type="ECO:0000256" key="2">
    <source>
        <dbReference type="ARBA" id="ARBA00007878"/>
    </source>
</evidence>
<dbReference type="GO" id="GO:0003743">
    <property type="term" value="F:translation initiation factor activity"/>
    <property type="evidence" value="ECO:0007669"/>
    <property type="project" value="UniProtKB-KW"/>
</dbReference>
<feature type="compositionally biased region" description="Acidic residues" evidence="9">
    <location>
        <begin position="452"/>
        <end position="468"/>
    </location>
</feature>
<evidence type="ECO:0000313" key="12">
    <source>
        <dbReference type="Proteomes" id="UP000478008"/>
    </source>
</evidence>
<keyword evidence="4" id="KW-0396">Initiation factor</keyword>
<accession>A0A7D9GXW9</accession>
<evidence type="ECO:0000256" key="1">
    <source>
        <dbReference type="ARBA" id="ARBA00004514"/>
    </source>
</evidence>
<dbReference type="PANTHER" id="PTHR45989:SF1">
    <property type="entry name" value="TRANSLATION INITIATION FACTOR EIF-2B SUBUNIT GAMMA"/>
    <property type="match status" value="1"/>
</dbReference>
<evidence type="ECO:0000256" key="9">
    <source>
        <dbReference type="SAM" id="MobiDB-lite"/>
    </source>
</evidence>
<dbReference type="Gene3D" id="2.160.10.10">
    <property type="entry name" value="Hexapeptide repeat proteins"/>
    <property type="match status" value="1"/>
</dbReference>
<feature type="domain" description="EIF2B subunit epsilon/gamma LbH" evidence="10">
    <location>
        <begin position="316"/>
        <end position="394"/>
    </location>
</feature>
<keyword evidence="3" id="KW-0963">Cytoplasm</keyword>
<evidence type="ECO:0000256" key="8">
    <source>
        <dbReference type="ARBA" id="ARBA00046432"/>
    </source>
</evidence>
<gene>
    <name evidence="11" type="ORF">DEBR0S1_18272G</name>
</gene>
<dbReference type="GO" id="GO:0005085">
    <property type="term" value="F:guanyl-nucleotide exchange factor activity"/>
    <property type="evidence" value="ECO:0007669"/>
    <property type="project" value="TreeGrafter"/>
</dbReference>
<dbReference type="InterPro" id="IPR029044">
    <property type="entry name" value="Nucleotide-diphossugar_trans"/>
</dbReference>
<organism evidence="11 12">
    <name type="scientific">Dekkera bruxellensis</name>
    <name type="common">Brettanomyces custersii</name>
    <dbReference type="NCBI Taxonomy" id="5007"/>
    <lineage>
        <taxon>Eukaryota</taxon>
        <taxon>Fungi</taxon>
        <taxon>Dikarya</taxon>
        <taxon>Ascomycota</taxon>
        <taxon>Saccharomycotina</taxon>
        <taxon>Pichiomycetes</taxon>
        <taxon>Pichiales</taxon>
        <taxon>Pichiaceae</taxon>
        <taxon>Brettanomyces</taxon>
    </lineage>
</organism>
<dbReference type="CDD" id="cd04652">
    <property type="entry name" value="LbH_eIF2B_gamma_C"/>
    <property type="match status" value="1"/>
</dbReference>
<evidence type="ECO:0000256" key="5">
    <source>
        <dbReference type="ARBA" id="ARBA00022917"/>
    </source>
</evidence>
<dbReference type="GO" id="GO:0005829">
    <property type="term" value="C:cytosol"/>
    <property type="evidence" value="ECO:0007669"/>
    <property type="project" value="UniProtKB-SubCell"/>
</dbReference>
<proteinExistence type="inferred from homology"/>